<reference evidence="5" key="1">
    <citation type="submission" date="2010-07" db="EMBL/GenBank/DDBJ databases">
        <authorList>
            <person name="Muzny D."/>
            <person name="Qin X."/>
            <person name="Deng J."/>
            <person name="Jiang H."/>
            <person name="Liu Y."/>
            <person name="Qu J."/>
            <person name="Song X.-Z."/>
            <person name="Zhang L."/>
            <person name="Thornton R."/>
            <person name="Coyle M."/>
            <person name="Francisco L."/>
            <person name="Jackson L."/>
            <person name="Javaid M."/>
            <person name="Korchina V."/>
            <person name="Kovar C."/>
            <person name="Mata R."/>
            <person name="Mathew T."/>
            <person name="Ngo R."/>
            <person name="Nguyen L."/>
            <person name="Nguyen N."/>
            <person name="Okwuonu G."/>
            <person name="Ongeri F."/>
            <person name="Pham C."/>
            <person name="Simmons D."/>
            <person name="Wilczek-Boney K."/>
            <person name="Hale W."/>
            <person name="Jakkamsetti A."/>
            <person name="Pham P."/>
            <person name="Ruth R."/>
            <person name="San Lucas F."/>
            <person name="Warren J."/>
            <person name="Zhang J."/>
            <person name="Zhao Z."/>
            <person name="Zhou C."/>
            <person name="Zhu D."/>
            <person name="Lee S."/>
            <person name="Bess C."/>
            <person name="Blankenburg K."/>
            <person name="Forbes L."/>
            <person name="Fu Q."/>
            <person name="Gubbala S."/>
            <person name="Hirani K."/>
            <person name="Jayaseelan J.C."/>
            <person name="Lara F."/>
            <person name="Munidasa M."/>
            <person name="Palculict T."/>
            <person name="Patil S."/>
            <person name="Pu L.-L."/>
            <person name="Saada N."/>
            <person name="Tang L."/>
            <person name="Weissenberger G."/>
            <person name="Zhu Y."/>
            <person name="Hemphill L."/>
            <person name="Shang Y."/>
            <person name="Youmans B."/>
            <person name="Ayvaz T."/>
            <person name="Ross M."/>
            <person name="Santibanez J."/>
            <person name="Aqrawi P."/>
            <person name="Gross S."/>
            <person name="Joshi V."/>
            <person name="Fowler G."/>
            <person name="Nazareth L."/>
            <person name="Reid J."/>
            <person name="Worley K."/>
            <person name="Petrosino J."/>
            <person name="Highlander S."/>
            <person name="Gibbs R."/>
        </authorList>
    </citation>
    <scope>NUCLEOTIDE SEQUENCE [LARGE SCALE GENOMIC DNA]</scope>
    <source>
        <strain evidence="5">DSM 16973</strain>
    </source>
</reference>
<dbReference type="STRING" id="862515.HMPREF0658_0422"/>
<dbReference type="Gene3D" id="3.40.1190.20">
    <property type="match status" value="1"/>
</dbReference>
<dbReference type="InterPro" id="IPR011611">
    <property type="entry name" value="PfkB_dom"/>
</dbReference>
<dbReference type="HOGENOM" id="CLU_027634_6_3_10"/>
<dbReference type="eggNOG" id="COG0524">
    <property type="taxonomic scope" value="Bacteria"/>
</dbReference>
<evidence type="ECO:0000313" key="5">
    <source>
        <dbReference type="EMBL" id="EFM02661.1"/>
    </source>
</evidence>
<dbReference type="PROSITE" id="PS00583">
    <property type="entry name" value="PFKB_KINASES_1"/>
    <property type="match status" value="1"/>
</dbReference>
<dbReference type="EMBL" id="AEEI01000017">
    <property type="protein sequence ID" value="EFM02661.1"/>
    <property type="molecule type" value="Genomic_DNA"/>
</dbReference>
<dbReference type="Proteomes" id="UP000004394">
    <property type="component" value="Unassembled WGS sequence"/>
</dbReference>
<dbReference type="InterPro" id="IPR029056">
    <property type="entry name" value="Ribokinase-like"/>
</dbReference>
<evidence type="ECO:0000256" key="1">
    <source>
        <dbReference type="ARBA" id="ARBA00010688"/>
    </source>
</evidence>
<dbReference type="PANTHER" id="PTHR43085">
    <property type="entry name" value="HEXOKINASE FAMILY MEMBER"/>
    <property type="match status" value="1"/>
</dbReference>
<dbReference type="CDD" id="cd01167">
    <property type="entry name" value="bac_FRK"/>
    <property type="match status" value="1"/>
</dbReference>
<evidence type="ECO:0000313" key="6">
    <source>
        <dbReference type="Proteomes" id="UP000004394"/>
    </source>
</evidence>
<name>E0NQH1_9BACT</name>
<dbReference type="Pfam" id="PF00294">
    <property type="entry name" value="PfkB"/>
    <property type="match status" value="1"/>
</dbReference>
<gene>
    <name evidence="5" type="ORF">HMPREF0658_0422</name>
</gene>
<dbReference type="AlphaFoldDB" id="E0NQH1"/>
<proteinExistence type="inferred from homology"/>
<evidence type="ECO:0000256" key="3">
    <source>
        <dbReference type="ARBA" id="ARBA00022777"/>
    </source>
</evidence>
<feature type="domain" description="Carbohydrate kinase PfkB" evidence="4">
    <location>
        <begin position="26"/>
        <end position="291"/>
    </location>
</feature>
<dbReference type="InterPro" id="IPR002173">
    <property type="entry name" value="Carboh/pur_kinase_PfkB_CS"/>
</dbReference>
<dbReference type="GO" id="GO:0016301">
    <property type="term" value="F:kinase activity"/>
    <property type="evidence" value="ECO:0007669"/>
    <property type="project" value="UniProtKB-KW"/>
</dbReference>
<keyword evidence="6" id="KW-1185">Reference proteome</keyword>
<protein>
    <submittedName>
        <fullName evidence="5">Kinase, PfkB family</fullName>
    </submittedName>
</protein>
<evidence type="ECO:0000256" key="2">
    <source>
        <dbReference type="ARBA" id="ARBA00022679"/>
    </source>
</evidence>
<comment type="caution">
    <text evidence="5">The sequence shown here is derived from an EMBL/GenBank/DDBJ whole genome shotgun (WGS) entry which is preliminary data.</text>
</comment>
<keyword evidence="2" id="KW-0808">Transferase</keyword>
<dbReference type="PANTHER" id="PTHR43085:SF57">
    <property type="entry name" value="CARBOHYDRATE KINASE PFKB DOMAIN-CONTAINING PROTEIN"/>
    <property type="match status" value="1"/>
</dbReference>
<comment type="similarity">
    <text evidence="1">Belongs to the carbohydrate kinase PfkB family.</text>
</comment>
<keyword evidence="3 5" id="KW-0418">Kinase</keyword>
<dbReference type="BioCyc" id="PMAR862515-HMP:GMOO-433-MONOMER"/>
<organism evidence="5 6">
    <name type="scientific">Hoylesella marshii DSM 16973 = JCM 13450</name>
    <dbReference type="NCBI Taxonomy" id="862515"/>
    <lineage>
        <taxon>Bacteria</taxon>
        <taxon>Pseudomonadati</taxon>
        <taxon>Bacteroidota</taxon>
        <taxon>Bacteroidia</taxon>
        <taxon>Bacteroidales</taxon>
        <taxon>Prevotellaceae</taxon>
        <taxon>Hoylesella</taxon>
    </lineage>
</organism>
<dbReference type="InterPro" id="IPR050306">
    <property type="entry name" value="PfkB_Carbo_kinase"/>
</dbReference>
<dbReference type="SUPFAM" id="SSF53613">
    <property type="entry name" value="Ribokinase-like"/>
    <property type="match status" value="1"/>
</dbReference>
<dbReference type="RefSeq" id="WP_006948180.1">
    <property type="nucleotide sequence ID" value="NZ_BAJI01000020.1"/>
</dbReference>
<sequence>MKTISSTTSYVIGIGEALWDVLPDGKKLGGAPANFAYHTGQFGHQTLAVSALGNDKLAEETLHALDERGLQYIMPRVPYPTGTVQVVLDDEGVPTYDIRENVAWDNIPLTDEMLTVARNACAVCWGSLAQRNVVSRETIRRFVHATPEESLRIFDINLRQTFYTKEIIKESLKLCNVLKINDEELVSIGRMFGYPGLDMENKCWLILGKYNLNMLVLTCGVNGSYVFTPGCMSFQETPKVEVADTVGAGDSFTGSFCAAILQGKSVCEAHRIAVEVSAYVCTQNGAMPRLPEQYLRQIRP</sequence>
<accession>E0NQH1</accession>
<dbReference type="OrthoDB" id="9813569at2"/>
<evidence type="ECO:0000259" key="4">
    <source>
        <dbReference type="Pfam" id="PF00294"/>
    </source>
</evidence>